<dbReference type="AlphaFoldDB" id="A0A061S0C0"/>
<name>A0A061S0C0_9CHLO</name>
<sequence length="80" mass="9065">CLRKYPGRPKERKGDTAYLREFTVLPFGLTNAPATFQRMMNQVLAPYLHQCCVVYMDDVLVFSPSLEEHATHLCASVCNA</sequence>
<feature type="domain" description="Reverse transcriptase" evidence="1">
    <location>
        <begin position="1"/>
        <end position="80"/>
    </location>
</feature>
<keyword evidence="2" id="KW-0808">Transferase</keyword>
<dbReference type="PROSITE" id="PS50878">
    <property type="entry name" value="RT_POL"/>
    <property type="match status" value="1"/>
</dbReference>
<dbReference type="InterPro" id="IPR053134">
    <property type="entry name" value="RNA-dir_DNA_polymerase"/>
</dbReference>
<dbReference type="PANTHER" id="PTHR24559">
    <property type="entry name" value="TRANSPOSON TY3-I GAG-POL POLYPROTEIN"/>
    <property type="match status" value="1"/>
</dbReference>
<accession>A0A061S0C0</accession>
<organism evidence="2">
    <name type="scientific">Tetraselmis sp. GSL018</name>
    <dbReference type="NCBI Taxonomy" id="582737"/>
    <lineage>
        <taxon>Eukaryota</taxon>
        <taxon>Viridiplantae</taxon>
        <taxon>Chlorophyta</taxon>
        <taxon>core chlorophytes</taxon>
        <taxon>Chlorodendrophyceae</taxon>
        <taxon>Chlorodendrales</taxon>
        <taxon>Chlorodendraceae</taxon>
        <taxon>Tetraselmis</taxon>
    </lineage>
</organism>
<keyword evidence="2" id="KW-0695">RNA-directed DNA polymerase</keyword>
<dbReference type="CDD" id="cd01647">
    <property type="entry name" value="RT_LTR"/>
    <property type="match status" value="1"/>
</dbReference>
<reference evidence="2" key="1">
    <citation type="submission" date="2014-05" db="EMBL/GenBank/DDBJ databases">
        <title>The transcriptome of the halophilic microalga Tetraselmis sp. GSL018 isolated from the Great Salt Lake, Utah.</title>
        <authorList>
            <person name="Jinkerson R.E."/>
            <person name="D'Adamo S."/>
            <person name="Posewitz M.C."/>
        </authorList>
    </citation>
    <scope>NUCLEOTIDE SEQUENCE</scope>
    <source>
        <strain evidence="2">GSL018</strain>
    </source>
</reference>
<dbReference type="Pfam" id="PF00078">
    <property type="entry name" value="RVT_1"/>
    <property type="match status" value="1"/>
</dbReference>
<dbReference type="Gene3D" id="3.30.70.270">
    <property type="match status" value="1"/>
</dbReference>
<dbReference type="GO" id="GO:0003964">
    <property type="term" value="F:RNA-directed DNA polymerase activity"/>
    <property type="evidence" value="ECO:0007669"/>
    <property type="project" value="UniProtKB-KW"/>
</dbReference>
<gene>
    <name evidence="2" type="ORF">TSPGSL018_20693</name>
</gene>
<dbReference type="SUPFAM" id="SSF56672">
    <property type="entry name" value="DNA/RNA polymerases"/>
    <property type="match status" value="1"/>
</dbReference>
<evidence type="ECO:0000259" key="1">
    <source>
        <dbReference type="PROSITE" id="PS50878"/>
    </source>
</evidence>
<evidence type="ECO:0000313" key="2">
    <source>
        <dbReference type="EMBL" id="JAC76246.1"/>
    </source>
</evidence>
<dbReference type="PANTHER" id="PTHR24559:SF444">
    <property type="entry name" value="REVERSE TRANSCRIPTASE DOMAIN-CONTAINING PROTEIN"/>
    <property type="match status" value="1"/>
</dbReference>
<dbReference type="InterPro" id="IPR043128">
    <property type="entry name" value="Rev_trsase/Diguanyl_cyclase"/>
</dbReference>
<protein>
    <submittedName>
        <fullName evidence="2">Reverse transcriptase</fullName>
    </submittedName>
</protein>
<dbReference type="EMBL" id="GBEZ01009333">
    <property type="protein sequence ID" value="JAC76246.1"/>
    <property type="molecule type" value="Transcribed_RNA"/>
</dbReference>
<proteinExistence type="predicted"/>
<feature type="non-terminal residue" evidence="2">
    <location>
        <position position="1"/>
    </location>
</feature>
<dbReference type="InterPro" id="IPR043502">
    <property type="entry name" value="DNA/RNA_pol_sf"/>
</dbReference>
<keyword evidence="2" id="KW-0548">Nucleotidyltransferase</keyword>
<dbReference type="InterPro" id="IPR000477">
    <property type="entry name" value="RT_dom"/>
</dbReference>